<dbReference type="InterPro" id="IPR038765">
    <property type="entry name" value="Papain-like_cys_pep_sf"/>
</dbReference>
<evidence type="ECO:0000313" key="20">
    <source>
        <dbReference type="Proteomes" id="UP000314982"/>
    </source>
</evidence>
<reference evidence="20" key="1">
    <citation type="submission" date="2018-06" db="EMBL/GenBank/DDBJ databases">
        <title>Genome assembly of Danube salmon.</title>
        <authorList>
            <person name="Macqueen D.J."/>
            <person name="Gundappa M.K."/>
        </authorList>
    </citation>
    <scope>NUCLEOTIDE SEQUENCE [LARGE SCALE GENOMIC DNA]</scope>
</reference>
<evidence type="ECO:0000256" key="1">
    <source>
        <dbReference type="ARBA" id="ARBA00000707"/>
    </source>
</evidence>
<dbReference type="AlphaFoldDB" id="A0A4W5MJQ4"/>
<evidence type="ECO:0000256" key="16">
    <source>
        <dbReference type="SAM" id="MobiDB-lite"/>
    </source>
</evidence>
<name>A0A4W5MJQ4_9TELE</name>
<dbReference type="GeneTree" id="ENSGT00940000157719"/>
<evidence type="ECO:0000256" key="13">
    <source>
        <dbReference type="ARBA" id="ARBA00023242"/>
    </source>
</evidence>
<keyword evidence="11 15" id="KW-0788">Thiol protease</keyword>
<feature type="compositionally biased region" description="Low complexity" evidence="16">
    <location>
        <begin position="491"/>
        <end position="500"/>
    </location>
</feature>
<dbReference type="InterPro" id="IPR028889">
    <property type="entry name" value="USP"/>
</dbReference>
<dbReference type="GO" id="GO:0005634">
    <property type="term" value="C:nucleus"/>
    <property type="evidence" value="ECO:0007669"/>
    <property type="project" value="UniProtKB-SubCell"/>
</dbReference>
<dbReference type="InterPro" id="IPR050185">
    <property type="entry name" value="Ub_carboxyl-term_hydrolase"/>
</dbReference>
<dbReference type="PROSITE" id="PS50271">
    <property type="entry name" value="ZF_UBP"/>
    <property type="match status" value="1"/>
</dbReference>
<evidence type="ECO:0000256" key="15">
    <source>
        <dbReference type="RuleBase" id="RU366025"/>
    </source>
</evidence>
<dbReference type="InterPro" id="IPR018200">
    <property type="entry name" value="USP_CS"/>
</dbReference>
<dbReference type="InterPro" id="IPR001607">
    <property type="entry name" value="Znf_UBP"/>
</dbReference>
<dbReference type="GO" id="GO:0005737">
    <property type="term" value="C:cytoplasm"/>
    <property type="evidence" value="ECO:0007669"/>
    <property type="project" value="UniProtKB-SubCell"/>
</dbReference>
<evidence type="ECO:0000256" key="3">
    <source>
        <dbReference type="ARBA" id="ARBA00004437"/>
    </source>
</evidence>
<reference evidence="19" key="2">
    <citation type="submission" date="2025-08" db="UniProtKB">
        <authorList>
            <consortium name="Ensembl"/>
        </authorList>
    </citation>
    <scope>IDENTIFICATION</scope>
</reference>
<dbReference type="SUPFAM" id="SSF57850">
    <property type="entry name" value="RING/U-box"/>
    <property type="match status" value="1"/>
</dbReference>
<evidence type="ECO:0000256" key="12">
    <source>
        <dbReference type="ARBA" id="ARBA00022833"/>
    </source>
</evidence>
<dbReference type="Proteomes" id="UP000314982">
    <property type="component" value="Unassembled WGS sequence"/>
</dbReference>
<dbReference type="Gene3D" id="3.90.70.10">
    <property type="entry name" value="Cysteine proteinases"/>
    <property type="match status" value="2"/>
</dbReference>
<keyword evidence="8 14" id="KW-0863">Zinc-finger</keyword>
<keyword evidence="9 15" id="KW-0833">Ubl conjugation pathway</keyword>
<dbReference type="GO" id="GO:0016579">
    <property type="term" value="P:protein deubiquitination"/>
    <property type="evidence" value="ECO:0007669"/>
    <property type="project" value="InterPro"/>
</dbReference>
<evidence type="ECO:0000259" key="18">
    <source>
        <dbReference type="PROSITE" id="PS50271"/>
    </source>
</evidence>
<dbReference type="PROSITE" id="PS00973">
    <property type="entry name" value="USP_2"/>
    <property type="match status" value="1"/>
</dbReference>
<keyword evidence="13" id="KW-0539">Nucleus</keyword>
<feature type="domain" description="USP" evidence="17">
    <location>
        <begin position="193"/>
        <end position="714"/>
    </location>
</feature>
<dbReference type="SUPFAM" id="SSF54001">
    <property type="entry name" value="Cysteine proteinases"/>
    <property type="match status" value="1"/>
</dbReference>
<dbReference type="InterPro" id="IPR001394">
    <property type="entry name" value="Peptidase_C19_UCH"/>
</dbReference>
<evidence type="ECO:0000256" key="8">
    <source>
        <dbReference type="ARBA" id="ARBA00022771"/>
    </source>
</evidence>
<keyword evidence="20" id="KW-1185">Reference proteome</keyword>
<evidence type="ECO:0000256" key="6">
    <source>
        <dbReference type="ARBA" id="ARBA00022670"/>
    </source>
</evidence>
<comment type="subcellular location">
    <subcellularLocation>
        <location evidence="4">Cytoplasm</location>
    </subcellularLocation>
    <subcellularLocation>
        <location evidence="2">Nucleus</location>
    </subcellularLocation>
    <subcellularLocation>
        <location evidence="3">Photoreceptor inner segment</location>
    </subcellularLocation>
</comment>
<dbReference type="FunFam" id="3.90.70.10:FF:000129">
    <property type="entry name" value="Ubiquitinyl hydrolase 1"/>
    <property type="match status" value="1"/>
</dbReference>
<dbReference type="Gene3D" id="3.30.40.10">
    <property type="entry name" value="Zinc/RING finger domain, C3HC4 (zinc finger)"/>
    <property type="match status" value="1"/>
</dbReference>
<dbReference type="EC" id="3.4.19.12" evidence="15"/>
<evidence type="ECO:0000256" key="9">
    <source>
        <dbReference type="ARBA" id="ARBA00022786"/>
    </source>
</evidence>
<dbReference type="Pfam" id="PF00443">
    <property type="entry name" value="UCH"/>
    <property type="match status" value="1"/>
</dbReference>
<dbReference type="GO" id="GO:0006508">
    <property type="term" value="P:proteolysis"/>
    <property type="evidence" value="ECO:0007669"/>
    <property type="project" value="UniProtKB-KW"/>
</dbReference>
<dbReference type="Ensembl" id="ENSHHUT00000040612.1">
    <property type="protein sequence ID" value="ENSHHUP00000039076.1"/>
    <property type="gene ID" value="ENSHHUG00000024278.1"/>
</dbReference>
<evidence type="ECO:0000256" key="11">
    <source>
        <dbReference type="ARBA" id="ARBA00022807"/>
    </source>
</evidence>
<evidence type="ECO:0000256" key="4">
    <source>
        <dbReference type="ARBA" id="ARBA00004496"/>
    </source>
</evidence>
<keyword evidence="6 15" id="KW-0645">Protease</keyword>
<dbReference type="PROSITE" id="PS50235">
    <property type="entry name" value="USP_3"/>
    <property type="match status" value="1"/>
</dbReference>
<evidence type="ECO:0000256" key="5">
    <source>
        <dbReference type="ARBA" id="ARBA00022490"/>
    </source>
</evidence>
<keyword evidence="5" id="KW-0963">Cytoplasm</keyword>
<dbReference type="GO" id="GO:0008270">
    <property type="term" value="F:zinc ion binding"/>
    <property type="evidence" value="ECO:0007669"/>
    <property type="project" value="UniProtKB-KW"/>
</dbReference>
<dbReference type="PANTHER" id="PTHR21646">
    <property type="entry name" value="UBIQUITIN CARBOXYL-TERMINAL HYDROLASE"/>
    <property type="match status" value="1"/>
</dbReference>
<dbReference type="CDD" id="cd02667">
    <property type="entry name" value="Peptidase_C19K"/>
    <property type="match status" value="1"/>
</dbReference>
<comment type="catalytic activity">
    <reaction evidence="1 15">
        <text>Thiol-dependent hydrolysis of ester, thioester, amide, peptide and isopeptide bonds formed by the C-terminal Gly of ubiquitin (a 76-residue protein attached to proteins as an intracellular targeting signal).</text>
        <dbReference type="EC" id="3.4.19.12"/>
    </reaction>
</comment>
<keyword evidence="10 15" id="KW-0378">Hydrolase</keyword>
<dbReference type="Pfam" id="PF02148">
    <property type="entry name" value="zf-UBP"/>
    <property type="match status" value="1"/>
</dbReference>
<evidence type="ECO:0000256" key="14">
    <source>
        <dbReference type="PROSITE-ProRule" id="PRU00502"/>
    </source>
</evidence>
<dbReference type="InterPro" id="IPR013083">
    <property type="entry name" value="Znf_RING/FYVE/PHD"/>
</dbReference>
<protein>
    <recommendedName>
        <fullName evidence="15">Ubiquitin carboxyl-terminal hydrolase</fullName>
        <ecNumber evidence="15">3.4.19.12</ecNumber>
    </recommendedName>
</protein>
<evidence type="ECO:0000256" key="2">
    <source>
        <dbReference type="ARBA" id="ARBA00004123"/>
    </source>
</evidence>
<dbReference type="FunFam" id="3.90.70.10:FF:000102">
    <property type="entry name" value="Ubiquitinyl hydrolase 1"/>
    <property type="match status" value="1"/>
</dbReference>
<evidence type="ECO:0000259" key="17">
    <source>
        <dbReference type="PROSITE" id="PS50235"/>
    </source>
</evidence>
<accession>A0A4W5MJQ4</accession>
<dbReference type="GO" id="GO:0004843">
    <property type="term" value="F:cysteine-type deubiquitinase activity"/>
    <property type="evidence" value="ECO:0007669"/>
    <property type="project" value="UniProtKB-UniRule"/>
</dbReference>
<reference evidence="19" key="3">
    <citation type="submission" date="2025-09" db="UniProtKB">
        <authorList>
            <consortium name="Ensembl"/>
        </authorList>
    </citation>
    <scope>IDENTIFICATION</scope>
</reference>
<dbReference type="PROSITE" id="PS00972">
    <property type="entry name" value="USP_1"/>
    <property type="match status" value="1"/>
</dbReference>
<feature type="domain" description="UBP-type" evidence="18">
    <location>
        <begin position="36"/>
        <end position="153"/>
    </location>
</feature>
<comment type="similarity">
    <text evidence="15">Belongs to the peptidase C19 family.</text>
</comment>
<feature type="region of interest" description="Disordered" evidence="16">
    <location>
        <begin position="471"/>
        <end position="506"/>
    </location>
</feature>
<evidence type="ECO:0000256" key="10">
    <source>
        <dbReference type="ARBA" id="ARBA00022801"/>
    </source>
</evidence>
<evidence type="ECO:0000256" key="7">
    <source>
        <dbReference type="ARBA" id="ARBA00022723"/>
    </source>
</evidence>
<evidence type="ECO:0000313" key="19">
    <source>
        <dbReference type="Ensembl" id="ENSHHUP00000039076.1"/>
    </source>
</evidence>
<sequence>MRLKDPFSLKAVDMTKRTNKPRKPRDEESSDEVSGLTCQHVSKAVDLSSVKKVVTSSMWSMCSDCLRERTMIDGEPASGHDILICLKCGFQGCSLSESQHSTKHHQTLHTESHCITISLGTWKAWCFECNEELSTHCNKKALAQTLDFLQKHSVKARTQAFSPCAVLREEPSDYADQPRGKSPVNNSTLVPVKGINNLGNTCFFNAVMQNLSQTHMLNDLIQDVKEKGHKLKISPPAESNVGALTVTLPSPEPLTSAMFLFLHSMKESGKGPVNPKILFNQLCQKAPRFKGYQQQDSQELLHYLLDSMRVEETKRIKAGILKSFNNPTEKTADDETKRQVKGYGKEGVKMNFVDRIFVGELTNTIMCEECEHISTVKEAFIDISLPIIEERVSLSLHSFCSSVQSRILLLPCWSYGISVLYVGFISVFVSCPGAVQIGSTPTQSPTLSTLSPRTQQGGAVEQLVSAVHKINLGPESGDSPSTHCPEDQGEPQPQHPQQSPHSHHQGAFKALSHSYTPCSKECSVQSCLHQFTSVELLMGNNKLLCESCTDRRQKQLWKSTSAEKKSDKVYTSARKQMLISSLPPVVTLHLKRFHQAGMNLRKVNRHVNFPLILDLTPFCSASCKNLVAGERVLYSLYGIVEHSGSMRGGHYTAYVKVRWPQRRTEQPHRRNLAGKNASSATQGQWVYVSDTNVQTVPESRVLNSQAYLLFYEEML</sequence>
<feature type="region of interest" description="Disordered" evidence="16">
    <location>
        <begin position="1"/>
        <end position="34"/>
    </location>
</feature>
<proteinExistence type="inferred from homology"/>
<dbReference type="GO" id="GO:0001917">
    <property type="term" value="C:photoreceptor inner segment"/>
    <property type="evidence" value="ECO:0007669"/>
    <property type="project" value="UniProtKB-SubCell"/>
</dbReference>
<keyword evidence="12" id="KW-0862">Zinc</keyword>
<organism evidence="19 20">
    <name type="scientific">Hucho hucho</name>
    <name type="common">huchen</name>
    <dbReference type="NCBI Taxonomy" id="62062"/>
    <lineage>
        <taxon>Eukaryota</taxon>
        <taxon>Metazoa</taxon>
        <taxon>Chordata</taxon>
        <taxon>Craniata</taxon>
        <taxon>Vertebrata</taxon>
        <taxon>Euteleostomi</taxon>
        <taxon>Actinopterygii</taxon>
        <taxon>Neopterygii</taxon>
        <taxon>Teleostei</taxon>
        <taxon>Protacanthopterygii</taxon>
        <taxon>Salmoniformes</taxon>
        <taxon>Salmonidae</taxon>
        <taxon>Salmoninae</taxon>
        <taxon>Hucho</taxon>
    </lineage>
</organism>
<dbReference type="PANTHER" id="PTHR21646:SF34">
    <property type="entry name" value="UBIQUITIN CARBOXYL-TERMINAL HYDROLASE 45"/>
    <property type="match status" value="1"/>
</dbReference>
<keyword evidence="7" id="KW-0479">Metal-binding</keyword>